<dbReference type="AlphaFoldDB" id="A0A0A9YV08"/>
<accession>A0A0A9YV08</accession>
<name>A0A0A9YV08_LYGHE</name>
<dbReference type="GO" id="GO:0016740">
    <property type="term" value="F:transferase activity"/>
    <property type="evidence" value="ECO:0007669"/>
    <property type="project" value="UniProtKB-KW"/>
</dbReference>
<gene>
    <name evidence="2" type="primary">gatC_4</name>
    <name evidence="2" type="ORF">CM83_34909</name>
</gene>
<protein>
    <submittedName>
        <fullName evidence="2">Aspartyl/glutamyl-tRNA(Asn/Gln) amidotransferase subunit C</fullName>
    </submittedName>
</protein>
<dbReference type="EMBL" id="GBHO01007590">
    <property type="protein sequence ID" value="JAG36014.1"/>
    <property type="molecule type" value="Transcribed_RNA"/>
</dbReference>
<proteinExistence type="predicted"/>
<reference evidence="2" key="1">
    <citation type="journal article" date="2014" name="PLoS ONE">
        <title>Transcriptome-Based Identification of ABC Transporters in the Western Tarnished Plant Bug Lygus hesperus.</title>
        <authorList>
            <person name="Hull J.J."/>
            <person name="Chaney K."/>
            <person name="Geib S.M."/>
            <person name="Fabrick J.A."/>
            <person name="Brent C.S."/>
            <person name="Walsh D."/>
            <person name="Lavine L.C."/>
        </authorList>
    </citation>
    <scope>NUCLEOTIDE SEQUENCE</scope>
</reference>
<keyword evidence="2" id="KW-0808">Transferase</keyword>
<feature type="compositionally biased region" description="Basic and acidic residues" evidence="1">
    <location>
        <begin position="38"/>
        <end position="57"/>
    </location>
</feature>
<evidence type="ECO:0000313" key="2">
    <source>
        <dbReference type="EMBL" id="JAG36014.1"/>
    </source>
</evidence>
<organism evidence="2">
    <name type="scientific">Lygus hesperus</name>
    <name type="common">Western plant bug</name>
    <dbReference type="NCBI Taxonomy" id="30085"/>
    <lineage>
        <taxon>Eukaryota</taxon>
        <taxon>Metazoa</taxon>
        <taxon>Ecdysozoa</taxon>
        <taxon>Arthropoda</taxon>
        <taxon>Hexapoda</taxon>
        <taxon>Insecta</taxon>
        <taxon>Pterygota</taxon>
        <taxon>Neoptera</taxon>
        <taxon>Paraneoptera</taxon>
        <taxon>Hemiptera</taxon>
        <taxon>Heteroptera</taxon>
        <taxon>Panheteroptera</taxon>
        <taxon>Cimicomorpha</taxon>
        <taxon>Miridae</taxon>
        <taxon>Mirini</taxon>
        <taxon>Lygus</taxon>
    </lineage>
</organism>
<reference evidence="2" key="2">
    <citation type="submission" date="2014-07" db="EMBL/GenBank/DDBJ databases">
        <authorList>
            <person name="Hull J."/>
        </authorList>
    </citation>
    <scope>NUCLEOTIDE SEQUENCE</scope>
</reference>
<evidence type="ECO:0000256" key="1">
    <source>
        <dbReference type="SAM" id="MobiDB-lite"/>
    </source>
</evidence>
<sequence length="136" mass="15352">SRSSGDDNPSECCAPSGVSKRHIHGGSRDAKVSVPDSVHQEHQRSQSDGPTRKVDHLKQWRGNRRYFSIQLQKLTGAFCFVDEPAGEDANYIRSQSHPWFVIELIEELEGILNTDNVVQRVRDHSCGDGRTDQEHE</sequence>
<feature type="region of interest" description="Disordered" evidence="1">
    <location>
        <begin position="1"/>
        <end position="57"/>
    </location>
</feature>
<feature type="non-terminal residue" evidence="2">
    <location>
        <position position="1"/>
    </location>
</feature>